<dbReference type="PROSITE" id="PS51687">
    <property type="entry name" value="SAM_MT_RNA_M5U"/>
    <property type="match status" value="1"/>
</dbReference>
<gene>
    <name evidence="8" type="primary">rlmD</name>
    <name evidence="8" type="ORF">O9H85_28545</name>
</gene>
<dbReference type="GO" id="GO:0032259">
    <property type="term" value="P:methylation"/>
    <property type="evidence" value="ECO:0007669"/>
    <property type="project" value="UniProtKB-KW"/>
</dbReference>
<feature type="binding site" evidence="4">
    <location>
        <position position="331"/>
    </location>
    <ligand>
        <name>S-adenosyl-L-methionine</name>
        <dbReference type="ChEBI" id="CHEBI:59789"/>
    </ligand>
</feature>
<organism evidence="8 9">
    <name type="scientific">Paenibacillus gyeongsangnamensis</name>
    <dbReference type="NCBI Taxonomy" id="3388067"/>
    <lineage>
        <taxon>Bacteria</taxon>
        <taxon>Bacillati</taxon>
        <taxon>Bacillota</taxon>
        <taxon>Bacilli</taxon>
        <taxon>Bacillales</taxon>
        <taxon>Paenibacillaceae</taxon>
        <taxon>Paenibacillus</taxon>
    </lineage>
</organism>
<dbReference type="PANTHER" id="PTHR11061">
    <property type="entry name" value="RNA M5U METHYLTRANSFERASE"/>
    <property type="match status" value="1"/>
</dbReference>
<sequence length="502" mass="54838">MKANKSSGRTGDRGGRRTAAAADLTGLPVEKNGEYLADIIGIGHEGEGVGRVNGYTLFVHGALPGEKVRVKVLKVKKQYGYAKLLEIVEASPDRVAAPCPIYKQCGGCQLQHMSYEAQLRWKRQLVVDNLERIGKLRVAGSGQDVEEEAVAAEGDAQGIEVLPTLGMSEPWRYRNKAQVPVGLSLEGGLVSGFYAQGSHRIIDMDECLIQQENNDVVVAAVKRAARELGIRPYNEETGKGLLRHVVARYGFNTGEIMVVLVTNGTSIPHVDELVGLIREAVPGVRSICQNVNRERTNVIFGDETRVLWGSDVIYDTIGDIRFAISARSFYQVNPVQTEVLYRTALDFAGLSGEETVIDAYCGIGTISLFLAQRAGQVYGVEIVREAVDDARRNALLNGIRNVQFEVGAAEEVIPAWRRQGIAPDVIVVDPPRKGCDPALLETILAMRPARVVYVSCNPSTLARDLRVLEDGGYRTERVQPVDMFPHTVHVESVALLVRNGIA</sequence>
<dbReference type="RefSeq" id="WP_269884847.1">
    <property type="nucleotide sequence ID" value="NZ_JAQAGZ010000022.1"/>
</dbReference>
<dbReference type="EC" id="2.1.1.190" evidence="8"/>
<dbReference type="Pfam" id="PF01938">
    <property type="entry name" value="TRAM"/>
    <property type="match status" value="1"/>
</dbReference>
<dbReference type="Gene3D" id="2.40.50.140">
    <property type="entry name" value="Nucleic acid-binding proteins"/>
    <property type="match status" value="1"/>
</dbReference>
<accession>A0ABT4QHA9</accession>
<dbReference type="Proteomes" id="UP001527882">
    <property type="component" value="Unassembled WGS sequence"/>
</dbReference>
<dbReference type="EMBL" id="JAQAGZ010000022">
    <property type="protein sequence ID" value="MCZ8516274.1"/>
    <property type="molecule type" value="Genomic_DNA"/>
</dbReference>
<proteinExistence type="inferred from homology"/>
<comment type="similarity">
    <text evidence="4">Belongs to the class I-like SAM-binding methyltransferase superfamily. RNA M5U methyltransferase family.</text>
</comment>
<evidence type="ECO:0000256" key="2">
    <source>
        <dbReference type="ARBA" id="ARBA00022679"/>
    </source>
</evidence>
<dbReference type="SUPFAM" id="SSF53335">
    <property type="entry name" value="S-adenosyl-L-methionine-dependent methyltransferases"/>
    <property type="match status" value="1"/>
</dbReference>
<reference evidence="8 9" key="1">
    <citation type="submission" date="2022-12" db="EMBL/GenBank/DDBJ databases">
        <title>Draft genome sequence of Paenibacillus sp. dW9.</title>
        <authorList>
            <person name="Choi E.-W."/>
            <person name="Kim D.-U."/>
        </authorList>
    </citation>
    <scope>NUCLEOTIDE SEQUENCE [LARGE SCALE GENOMIC DNA]</scope>
    <source>
        <strain evidence="9">dW9</strain>
    </source>
</reference>
<dbReference type="PROSITE" id="PS01230">
    <property type="entry name" value="TRMA_1"/>
    <property type="match status" value="1"/>
</dbReference>
<dbReference type="InterPro" id="IPR012340">
    <property type="entry name" value="NA-bd_OB-fold"/>
</dbReference>
<dbReference type="SUPFAM" id="SSF50249">
    <property type="entry name" value="Nucleic acid-binding proteins"/>
    <property type="match status" value="1"/>
</dbReference>
<feature type="active site" description="Nucleophile" evidence="4">
    <location>
        <position position="456"/>
    </location>
</feature>
<evidence type="ECO:0000256" key="6">
    <source>
        <dbReference type="SAM" id="MobiDB-lite"/>
    </source>
</evidence>
<feature type="binding site" evidence="4">
    <location>
        <position position="429"/>
    </location>
    <ligand>
        <name>S-adenosyl-L-methionine</name>
        <dbReference type="ChEBI" id="CHEBI:59789"/>
    </ligand>
</feature>
<dbReference type="InterPro" id="IPR030391">
    <property type="entry name" value="MeTrfase_TrmA_CS"/>
</dbReference>
<dbReference type="PANTHER" id="PTHR11061:SF30">
    <property type="entry name" value="TRNA (URACIL(54)-C(5))-METHYLTRANSFERASE"/>
    <property type="match status" value="1"/>
</dbReference>
<dbReference type="InterPro" id="IPR010280">
    <property type="entry name" value="U5_MeTrfase_fam"/>
</dbReference>
<feature type="domain" description="TRAM" evidence="7">
    <location>
        <begin position="28"/>
        <end position="86"/>
    </location>
</feature>
<dbReference type="PROSITE" id="PS50926">
    <property type="entry name" value="TRAM"/>
    <property type="match status" value="1"/>
</dbReference>
<feature type="binding site" evidence="4">
    <location>
        <position position="381"/>
    </location>
    <ligand>
        <name>S-adenosyl-L-methionine</name>
        <dbReference type="ChEBI" id="CHEBI:59789"/>
    </ligand>
</feature>
<keyword evidence="1 4" id="KW-0489">Methyltransferase</keyword>
<comment type="caution">
    <text evidence="8">The sequence shown here is derived from an EMBL/GenBank/DDBJ whole genome shotgun (WGS) entry which is preliminary data.</text>
</comment>
<evidence type="ECO:0000256" key="1">
    <source>
        <dbReference type="ARBA" id="ARBA00022603"/>
    </source>
</evidence>
<evidence type="ECO:0000313" key="8">
    <source>
        <dbReference type="EMBL" id="MCZ8516274.1"/>
    </source>
</evidence>
<feature type="active site" evidence="5">
    <location>
        <position position="456"/>
    </location>
</feature>
<dbReference type="InterPro" id="IPR002792">
    <property type="entry name" value="TRAM_dom"/>
</dbReference>
<dbReference type="Gene3D" id="2.40.50.1070">
    <property type="match status" value="1"/>
</dbReference>
<evidence type="ECO:0000256" key="5">
    <source>
        <dbReference type="PROSITE-ProRule" id="PRU10015"/>
    </source>
</evidence>
<evidence type="ECO:0000256" key="4">
    <source>
        <dbReference type="PROSITE-ProRule" id="PRU01024"/>
    </source>
</evidence>
<keyword evidence="9" id="KW-1185">Reference proteome</keyword>
<evidence type="ECO:0000313" key="9">
    <source>
        <dbReference type="Proteomes" id="UP001527882"/>
    </source>
</evidence>
<dbReference type="CDD" id="cd02440">
    <property type="entry name" value="AdoMet_MTases"/>
    <property type="match status" value="1"/>
</dbReference>
<dbReference type="GO" id="GO:0008168">
    <property type="term" value="F:methyltransferase activity"/>
    <property type="evidence" value="ECO:0007669"/>
    <property type="project" value="UniProtKB-KW"/>
</dbReference>
<keyword evidence="2 4" id="KW-0808">Transferase</keyword>
<dbReference type="Pfam" id="PF05958">
    <property type="entry name" value="tRNA_U5-meth_tr"/>
    <property type="match status" value="1"/>
</dbReference>
<feature type="region of interest" description="Disordered" evidence="6">
    <location>
        <begin position="1"/>
        <end position="23"/>
    </location>
</feature>
<dbReference type="InterPro" id="IPR029063">
    <property type="entry name" value="SAM-dependent_MTases_sf"/>
</dbReference>
<dbReference type="Gene3D" id="3.40.50.150">
    <property type="entry name" value="Vaccinia Virus protein VP39"/>
    <property type="match status" value="1"/>
</dbReference>
<protein>
    <submittedName>
        <fullName evidence="8">23S rRNA (Uracil(1939)-C(5))-methyltransferase RlmD</fullName>
        <ecNumber evidence="8">2.1.1.190</ecNumber>
    </submittedName>
</protein>
<name>A0ABT4QHA9_9BACL</name>
<evidence type="ECO:0000256" key="3">
    <source>
        <dbReference type="ARBA" id="ARBA00022691"/>
    </source>
</evidence>
<feature type="binding site" evidence="4">
    <location>
        <position position="360"/>
    </location>
    <ligand>
        <name>S-adenosyl-L-methionine</name>
        <dbReference type="ChEBI" id="CHEBI:59789"/>
    </ligand>
</feature>
<keyword evidence="3 4" id="KW-0949">S-adenosyl-L-methionine</keyword>
<dbReference type="NCBIfam" id="TIGR00479">
    <property type="entry name" value="rumA"/>
    <property type="match status" value="1"/>
</dbReference>
<dbReference type="InterPro" id="IPR030390">
    <property type="entry name" value="MeTrfase_TrmA_AS"/>
</dbReference>
<evidence type="ECO:0000259" key="7">
    <source>
        <dbReference type="PROSITE" id="PS50926"/>
    </source>
</evidence>
<dbReference type="PROSITE" id="PS01231">
    <property type="entry name" value="TRMA_2"/>
    <property type="match status" value="1"/>
</dbReference>